<organism evidence="3 4">
    <name type="scientific">Cnephaeus nilssonii</name>
    <name type="common">Northern bat</name>
    <name type="synonym">Eptesicus nilssonii</name>
    <dbReference type="NCBI Taxonomy" id="3371016"/>
    <lineage>
        <taxon>Eukaryota</taxon>
        <taxon>Metazoa</taxon>
        <taxon>Chordata</taxon>
        <taxon>Craniata</taxon>
        <taxon>Vertebrata</taxon>
        <taxon>Euteleostomi</taxon>
        <taxon>Mammalia</taxon>
        <taxon>Eutheria</taxon>
        <taxon>Laurasiatheria</taxon>
        <taxon>Chiroptera</taxon>
        <taxon>Yangochiroptera</taxon>
        <taxon>Vespertilionidae</taxon>
        <taxon>Cnephaeus</taxon>
    </lineage>
</organism>
<dbReference type="Proteomes" id="UP001177744">
    <property type="component" value="Unassembled WGS sequence"/>
</dbReference>
<accession>A0AA40HD37</accession>
<keyword evidence="4" id="KW-1185">Reference proteome</keyword>
<evidence type="ECO:0000259" key="2">
    <source>
        <dbReference type="SMART" id="SM01394"/>
    </source>
</evidence>
<gene>
    <name evidence="3" type="ORF">QTO34_011223</name>
</gene>
<sequence>MWPGESWHTAGPREIVVGNAVRLSCAAEGPVRRHNTGRHNWRPRGWAGRGPETRPAGSKGQRRLGLAQRSFSTVPSCSTSTSLTWPLSRCHQRGPAAMTDTPVEESLFRIIHSYHQYAAREGDVETLSLEELKALLMDNVPRFMESLGPSPESRLLSHLLRPGIFSAIRTSHVITRLPGDCKANPSVCPRCRGAMPLGLLHPGQAPLDPAGLPGLPSGNIEESLVLGLLERSHQVTEGGLGGSDESPVSRETWSPGHGAHRAGPWAQGGDGSLARWAA</sequence>
<dbReference type="EMBL" id="JAULJE010000022">
    <property type="protein sequence ID" value="KAK1329051.1"/>
    <property type="molecule type" value="Genomic_DNA"/>
</dbReference>
<dbReference type="Gene3D" id="1.10.238.10">
    <property type="entry name" value="EF-hand"/>
    <property type="match status" value="1"/>
</dbReference>
<dbReference type="AlphaFoldDB" id="A0AA40HD37"/>
<dbReference type="SMART" id="SM01394">
    <property type="entry name" value="S_100"/>
    <property type="match status" value="1"/>
</dbReference>
<dbReference type="Pfam" id="PF01023">
    <property type="entry name" value="S_100"/>
    <property type="match status" value="1"/>
</dbReference>
<evidence type="ECO:0000256" key="1">
    <source>
        <dbReference type="SAM" id="MobiDB-lite"/>
    </source>
</evidence>
<feature type="region of interest" description="Disordered" evidence="1">
    <location>
        <begin position="235"/>
        <end position="278"/>
    </location>
</feature>
<feature type="domain" description="S100/CaBP-9k-type calcium binding subdomain" evidence="2">
    <location>
        <begin position="103"/>
        <end position="145"/>
    </location>
</feature>
<feature type="region of interest" description="Disordered" evidence="1">
    <location>
        <begin position="31"/>
        <end position="63"/>
    </location>
</feature>
<proteinExistence type="predicted"/>
<evidence type="ECO:0000313" key="4">
    <source>
        <dbReference type="Proteomes" id="UP001177744"/>
    </source>
</evidence>
<protein>
    <recommendedName>
        <fullName evidence="2">S100/CaBP-9k-type calcium binding subdomain domain-containing protein</fullName>
    </recommendedName>
</protein>
<comment type="caution">
    <text evidence="3">The sequence shown here is derived from an EMBL/GenBank/DDBJ whole genome shotgun (WGS) entry which is preliminary data.</text>
</comment>
<evidence type="ECO:0000313" key="3">
    <source>
        <dbReference type="EMBL" id="KAK1329051.1"/>
    </source>
</evidence>
<dbReference type="InterPro" id="IPR013787">
    <property type="entry name" value="S100_Ca-bd_sub"/>
</dbReference>
<reference evidence="3" key="1">
    <citation type="submission" date="2023-06" db="EMBL/GenBank/DDBJ databases">
        <title>Reference genome for the Northern bat (Eptesicus nilssonii), a most northern bat species.</title>
        <authorList>
            <person name="Laine V.N."/>
            <person name="Pulliainen A.T."/>
            <person name="Lilley T.M."/>
        </authorList>
    </citation>
    <scope>NUCLEOTIDE SEQUENCE</scope>
    <source>
        <strain evidence="3">BLF_Eptnil</strain>
        <tissue evidence="3">Kidney</tissue>
    </source>
</reference>
<feature type="compositionally biased region" description="Basic residues" evidence="1">
    <location>
        <begin position="32"/>
        <end position="42"/>
    </location>
</feature>
<name>A0AA40HD37_CNENI</name>